<proteinExistence type="predicted"/>
<dbReference type="EMBL" id="FUEG01000007">
    <property type="protein sequence ID" value="SJL06806.1"/>
    <property type="molecule type" value="Genomic_DNA"/>
</dbReference>
<organism evidence="3 4">
    <name type="scientific">Armillaria ostoyae</name>
    <name type="common">Armillaria root rot fungus</name>
    <dbReference type="NCBI Taxonomy" id="47428"/>
    <lineage>
        <taxon>Eukaryota</taxon>
        <taxon>Fungi</taxon>
        <taxon>Dikarya</taxon>
        <taxon>Basidiomycota</taxon>
        <taxon>Agaricomycotina</taxon>
        <taxon>Agaricomycetes</taxon>
        <taxon>Agaricomycetidae</taxon>
        <taxon>Agaricales</taxon>
        <taxon>Marasmiineae</taxon>
        <taxon>Physalacriaceae</taxon>
        <taxon>Armillaria</taxon>
    </lineage>
</organism>
<gene>
    <name evidence="3" type="ORF">ARMOST_10148</name>
</gene>
<keyword evidence="4" id="KW-1185">Reference proteome</keyword>
<dbReference type="AlphaFoldDB" id="A0A284RDF4"/>
<feature type="transmembrane region" description="Helical" evidence="1">
    <location>
        <begin position="245"/>
        <end position="267"/>
    </location>
</feature>
<keyword evidence="1" id="KW-0472">Membrane</keyword>
<accession>A0A284RDF4</accession>
<protein>
    <recommendedName>
        <fullName evidence="2">DUF6534 domain-containing protein</fullName>
    </recommendedName>
</protein>
<evidence type="ECO:0000313" key="4">
    <source>
        <dbReference type="Proteomes" id="UP000219338"/>
    </source>
</evidence>
<name>A0A284RDF4_ARMOS</name>
<dbReference type="PANTHER" id="PTHR40465:SF1">
    <property type="entry name" value="DUF6534 DOMAIN-CONTAINING PROTEIN"/>
    <property type="match status" value="1"/>
</dbReference>
<dbReference type="STRING" id="47428.A0A284RDF4"/>
<feature type="transmembrane region" description="Helical" evidence="1">
    <location>
        <begin position="161"/>
        <end position="184"/>
    </location>
</feature>
<evidence type="ECO:0000256" key="1">
    <source>
        <dbReference type="SAM" id="Phobius"/>
    </source>
</evidence>
<feature type="transmembrane region" description="Helical" evidence="1">
    <location>
        <begin position="273"/>
        <end position="291"/>
    </location>
</feature>
<evidence type="ECO:0000259" key="2">
    <source>
        <dbReference type="Pfam" id="PF20152"/>
    </source>
</evidence>
<feature type="domain" description="DUF6534" evidence="2">
    <location>
        <begin position="210"/>
        <end position="295"/>
    </location>
</feature>
<evidence type="ECO:0000313" key="3">
    <source>
        <dbReference type="EMBL" id="SJL06806.1"/>
    </source>
</evidence>
<sequence>MTVGRTLSVDLELLKRIAAGNFVTNLHASMLSFNGTLVEEAGVAPSDLYKVTGPLLISCFLSLILYGILCDQVYIYYISFPKDNLASKTVIYVLWLTETVQTVIDIYDTFDMFCYDFGNVSGLDNVHLTWVTLPILTGFVGCIAQLFYAWRMYKFSKKARWLCIILSVISFTQFTAAICCGIQIRNDGPYSHPEKDLKVRVTAIIWLGGSVLCDTAIALCMTYVLSRAQTGLKSTRILLSRLIRLTIETGTITAAIAAVHMALFLSYNNDYPIVPANCLIKMYANTVLAVCNSRMTRRIRGGREDTTLHSFDSFDLSIGGLNISELRDTETNKNADSSLRLEFSQRSDDQEKSIGVNDCFLNTGSAADVLGAKVRHFRPQVKQIILCKFYTANMNGTALTVIIGTRTDFIQQ</sequence>
<keyword evidence="1" id="KW-0812">Transmembrane</keyword>
<dbReference type="OrthoDB" id="2916185at2759"/>
<dbReference type="Pfam" id="PF20152">
    <property type="entry name" value="DUF6534"/>
    <property type="match status" value="1"/>
</dbReference>
<feature type="transmembrane region" description="Helical" evidence="1">
    <location>
        <begin position="127"/>
        <end position="149"/>
    </location>
</feature>
<reference evidence="4" key="1">
    <citation type="journal article" date="2017" name="Nat. Ecol. Evol.">
        <title>Genome expansion and lineage-specific genetic innovations in the forest pathogenic fungi Armillaria.</title>
        <authorList>
            <person name="Sipos G."/>
            <person name="Prasanna A.N."/>
            <person name="Walter M.C."/>
            <person name="O'Connor E."/>
            <person name="Balint B."/>
            <person name="Krizsan K."/>
            <person name="Kiss B."/>
            <person name="Hess J."/>
            <person name="Varga T."/>
            <person name="Slot J."/>
            <person name="Riley R."/>
            <person name="Boka B."/>
            <person name="Rigling D."/>
            <person name="Barry K."/>
            <person name="Lee J."/>
            <person name="Mihaltcheva S."/>
            <person name="LaButti K."/>
            <person name="Lipzen A."/>
            <person name="Waldron R."/>
            <person name="Moloney N.M."/>
            <person name="Sperisen C."/>
            <person name="Kredics L."/>
            <person name="Vagvoelgyi C."/>
            <person name="Patrignani A."/>
            <person name="Fitzpatrick D."/>
            <person name="Nagy I."/>
            <person name="Doyle S."/>
            <person name="Anderson J.B."/>
            <person name="Grigoriev I.V."/>
            <person name="Gueldener U."/>
            <person name="Muensterkoetter M."/>
            <person name="Nagy L.G."/>
        </authorList>
    </citation>
    <scope>NUCLEOTIDE SEQUENCE [LARGE SCALE GENOMIC DNA]</scope>
    <source>
        <strain evidence="4">C18/9</strain>
    </source>
</reference>
<dbReference type="Proteomes" id="UP000219338">
    <property type="component" value="Unassembled WGS sequence"/>
</dbReference>
<feature type="transmembrane region" description="Helical" evidence="1">
    <location>
        <begin position="55"/>
        <end position="77"/>
    </location>
</feature>
<dbReference type="InterPro" id="IPR045339">
    <property type="entry name" value="DUF6534"/>
</dbReference>
<keyword evidence="1" id="KW-1133">Transmembrane helix</keyword>
<feature type="transmembrane region" description="Helical" evidence="1">
    <location>
        <begin position="204"/>
        <end position="225"/>
    </location>
</feature>
<dbReference type="PANTHER" id="PTHR40465">
    <property type="entry name" value="CHROMOSOME 1, WHOLE GENOME SHOTGUN SEQUENCE"/>
    <property type="match status" value="1"/>
</dbReference>